<evidence type="ECO:0000313" key="2">
    <source>
        <dbReference type="EMBL" id="RFU76100.1"/>
    </source>
</evidence>
<dbReference type="AlphaFoldDB" id="A0A395NJ87"/>
<dbReference type="OrthoDB" id="4939977at2759"/>
<feature type="compositionally biased region" description="Polar residues" evidence="1">
    <location>
        <begin position="14"/>
        <end position="27"/>
    </location>
</feature>
<dbReference type="Proteomes" id="UP000266272">
    <property type="component" value="Unassembled WGS sequence"/>
</dbReference>
<evidence type="ECO:0000256" key="1">
    <source>
        <dbReference type="SAM" id="MobiDB-lite"/>
    </source>
</evidence>
<feature type="region of interest" description="Disordered" evidence="1">
    <location>
        <begin position="1"/>
        <end position="74"/>
    </location>
</feature>
<comment type="caution">
    <text evidence="2">The sequence shown here is derived from an EMBL/GenBank/DDBJ whole genome shotgun (WGS) entry which is preliminary data.</text>
</comment>
<gene>
    <name evidence="2" type="ORF">TARUN_6129</name>
</gene>
<evidence type="ECO:0000313" key="3">
    <source>
        <dbReference type="Proteomes" id="UP000266272"/>
    </source>
</evidence>
<proteinExistence type="predicted"/>
<reference evidence="2 3" key="1">
    <citation type="journal article" date="2018" name="PLoS Pathog.">
        <title>Evolution of structural diversity of trichothecenes, a family of toxins produced by plant pathogenic and entomopathogenic fungi.</title>
        <authorList>
            <person name="Proctor R.H."/>
            <person name="McCormick S.P."/>
            <person name="Kim H.S."/>
            <person name="Cardoza R.E."/>
            <person name="Stanley A.M."/>
            <person name="Lindo L."/>
            <person name="Kelly A."/>
            <person name="Brown D.W."/>
            <person name="Lee T."/>
            <person name="Vaughan M.M."/>
            <person name="Alexander N.J."/>
            <person name="Busman M."/>
            <person name="Gutierrez S."/>
        </authorList>
    </citation>
    <scope>NUCLEOTIDE SEQUENCE [LARGE SCALE GENOMIC DNA]</scope>
    <source>
        <strain evidence="2 3">IBT 40837</strain>
    </source>
</reference>
<protein>
    <submittedName>
        <fullName evidence="2">Uncharacterized protein</fullName>
    </submittedName>
</protein>
<feature type="region of interest" description="Disordered" evidence="1">
    <location>
        <begin position="96"/>
        <end position="148"/>
    </location>
</feature>
<name>A0A395NJ87_TRIAR</name>
<sequence>MASRKPDFHLQMPAMSQSDLQYQSRSPMRSPRFREDFDAPFSESFLDPPPPKTSYFVESKDKVQPPPQRSFDDSWVQVPKRRESVNGKVLQWAKRSLTIKRQRPSTRAGDGLAEVRSPPMRSSRRISSLPMETGYGKRNTHAQPPTIITVAEIPKSV</sequence>
<accession>A0A395NJ87</accession>
<keyword evidence="3" id="KW-1185">Reference proteome</keyword>
<feature type="compositionally biased region" description="Low complexity" evidence="1">
    <location>
        <begin position="116"/>
        <end position="130"/>
    </location>
</feature>
<dbReference type="EMBL" id="PXOA01000380">
    <property type="protein sequence ID" value="RFU76100.1"/>
    <property type="molecule type" value="Genomic_DNA"/>
</dbReference>
<organism evidence="2 3">
    <name type="scientific">Trichoderma arundinaceum</name>
    <dbReference type="NCBI Taxonomy" id="490622"/>
    <lineage>
        <taxon>Eukaryota</taxon>
        <taxon>Fungi</taxon>
        <taxon>Dikarya</taxon>
        <taxon>Ascomycota</taxon>
        <taxon>Pezizomycotina</taxon>
        <taxon>Sordariomycetes</taxon>
        <taxon>Hypocreomycetidae</taxon>
        <taxon>Hypocreales</taxon>
        <taxon>Hypocreaceae</taxon>
        <taxon>Trichoderma</taxon>
    </lineage>
</organism>